<dbReference type="GO" id="GO:0010604">
    <property type="term" value="P:positive regulation of macromolecule metabolic process"/>
    <property type="evidence" value="ECO:0007669"/>
    <property type="project" value="UniProtKB-ARBA"/>
</dbReference>
<dbReference type="Gene3D" id="3.10.50.40">
    <property type="match status" value="1"/>
</dbReference>
<reference evidence="11" key="1">
    <citation type="submission" date="2016-11" db="UniProtKB">
        <authorList>
            <consortium name="WormBaseParasite"/>
        </authorList>
    </citation>
    <scope>IDENTIFICATION</scope>
</reference>
<accession>A0A1I7YXY0</accession>
<dbReference type="InterPro" id="IPR000297">
    <property type="entry name" value="PPIase_PpiC"/>
</dbReference>
<dbReference type="GO" id="GO:0005634">
    <property type="term" value="C:nucleus"/>
    <property type="evidence" value="ECO:0007669"/>
    <property type="project" value="TreeGrafter"/>
</dbReference>
<dbReference type="Gene3D" id="2.20.70.10">
    <property type="match status" value="1"/>
</dbReference>
<evidence type="ECO:0000256" key="5">
    <source>
        <dbReference type="RuleBase" id="RU363014"/>
    </source>
</evidence>
<evidence type="ECO:0000256" key="3">
    <source>
        <dbReference type="ARBA" id="ARBA00023235"/>
    </source>
</evidence>
<protein>
    <recommendedName>
        <fullName evidence="5">Peptidyl-prolyl cis-trans isomerase</fullName>
        <ecNumber evidence="5">5.2.1.8</ecNumber>
    </recommendedName>
</protein>
<dbReference type="GO" id="GO:0080090">
    <property type="term" value="P:regulation of primary metabolic process"/>
    <property type="evidence" value="ECO:0007669"/>
    <property type="project" value="UniProtKB-ARBA"/>
</dbReference>
<dbReference type="SMART" id="SM00456">
    <property type="entry name" value="WW"/>
    <property type="match status" value="1"/>
</dbReference>
<feature type="compositionally biased region" description="Acidic residues" evidence="7">
    <location>
        <begin position="54"/>
        <end position="91"/>
    </location>
</feature>
<evidence type="ECO:0000313" key="11">
    <source>
        <dbReference type="WBParaSite" id="L893_g20819.t1"/>
    </source>
</evidence>
<dbReference type="PANTHER" id="PTHR10657:SF4">
    <property type="entry name" value="PEPTIDYL-PROLYL CIS-TRANS ISOMERASE-RELATED"/>
    <property type="match status" value="1"/>
</dbReference>
<feature type="region of interest" description="Disordered" evidence="7">
    <location>
        <begin position="1"/>
        <end position="115"/>
    </location>
</feature>
<comment type="catalytic activity">
    <reaction evidence="1 5">
        <text>[protein]-peptidylproline (omega=180) = [protein]-peptidylproline (omega=0)</text>
        <dbReference type="Rhea" id="RHEA:16237"/>
        <dbReference type="Rhea" id="RHEA-COMP:10747"/>
        <dbReference type="Rhea" id="RHEA-COMP:10748"/>
        <dbReference type="ChEBI" id="CHEBI:83833"/>
        <dbReference type="ChEBI" id="CHEBI:83834"/>
        <dbReference type="EC" id="5.2.1.8"/>
    </reaction>
</comment>
<keyword evidence="2 4" id="KW-0697">Rotamase</keyword>
<evidence type="ECO:0000256" key="1">
    <source>
        <dbReference type="ARBA" id="ARBA00000971"/>
    </source>
</evidence>
<dbReference type="InterPro" id="IPR036020">
    <property type="entry name" value="WW_dom_sf"/>
</dbReference>
<dbReference type="SUPFAM" id="SSF54534">
    <property type="entry name" value="FKBP-like"/>
    <property type="match status" value="1"/>
</dbReference>
<dbReference type="CDD" id="cd00201">
    <property type="entry name" value="WW"/>
    <property type="match status" value="1"/>
</dbReference>
<keyword evidence="10" id="KW-1185">Reference proteome</keyword>
<evidence type="ECO:0000256" key="4">
    <source>
        <dbReference type="PROSITE-ProRule" id="PRU00278"/>
    </source>
</evidence>
<dbReference type="GO" id="GO:0003755">
    <property type="term" value="F:peptidyl-prolyl cis-trans isomerase activity"/>
    <property type="evidence" value="ECO:0007669"/>
    <property type="project" value="UniProtKB-UniRule"/>
</dbReference>
<dbReference type="InterPro" id="IPR051370">
    <property type="entry name" value="PPIase_Pin1"/>
</dbReference>
<dbReference type="PROSITE" id="PS50198">
    <property type="entry name" value="PPIC_PPIASE_2"/>
    <property type="match status" value="1"/>
</dbReference>
<evidence type="ECO:0000313" key="10">
    <source>
        <dbReference type="Proteomes" id="UP000095287"/>
    </source>
</evidence>
<feature type="domain" description="PpiC" evidence="9">
    <location>
        <begin position="150"/>
        <end position="264"/>
    </location>
</feature>
<evidence type="ECO:0000256" key="6">
    <source>
        <dbReference type="SAM" id="Coils"/>
    </source>
</evidence>
<feature type="compositionally biased region" description="Basic and acidic residues" evidence="7">
    <location>
        <begin position="1"/>
        <end position="14"/>
    </location>
</feature>
<dbReference type="AlphaFoldDB" id="A0A1I7YXY0"/>
<organism evidence="10 11">
    <name type="scientific">Steinernema glaseri</name>
    <dbReference type="NCBI Taxonomy" id="37863"/>
    <lineage>
        <taxon>Eukaryota</taxon>
        <taxon>Metazoa</taxon>
        <taxon>Ecdysozoa</taxon>
        <taxon>Nematoda</taxon>
        <taxon>Chromadorea</taxon>
        <taxon>Rhabditida</taxon>
        <taxon>Tylenchina</taxon>
        <taxon>Panagrolaimomorpha</taxon>
        <taxon>Strongyloidoidea</taxon>
        <taxon>Steinernematidae</taxon>
        <taxon>Steinernema</taxon>
    </lineage>
</organism>
<dbReference type="InterPro" id="IPR001202">
    <property type="entry name" value="WW_dom"/>
</dbReference>
<evidence type="ECO:0000259" key="9">
    <source>
        <dbReference type="PROSITE" id="PS50198"/>
    </source>
</evidence>
<dbReference type="PANTHER" id="PTHR10657">
    <property type="entry name" value="PEPTIDYL-PROLYL CIS-TRANS ISOMERASE"/>
    <property type="match status" value="1"/>
</dbReference>
<evidence type="ECO:0000256" key="2">
    <source>
        <dbReference type="ARBA" id="ARBA00023110"/>
    </source>
</evidence>
<dbReference type="GO" id="GO:0005829">
    <property type="term" value="C:cytosol"/>
    <property type="evidence" value="ECO:0007669"/>
    <property type="project" value="TreeGrafter"/>
</dbReference>
<keyword evidence="6" id="KW-0175">Coiled coil</keyword>
<name>A0A1I7YXY0_9BILA</name>
<evidence type="ECO:0000259" key="8">
    <source>
        <dbReference type="PROSITE" id="PS50020"/>
    </source>
</evidence>
<sequence>MSDEPETKRPRTSEEDNEEDSEIPDEPIASDEVAEAKPEEEEEVKEEEQKESLTEEIPEEEVPEEEVPEEQAPEEEEVKAEDGVEQGEDEEKSSGKNSEQASESEELPLPRGWEKRMSRKSGREYYLNLYTNTSQWERPGQEASVDESMLNEIQCAHLLVKHEGSRRPASWRSSNITRTKEEAQKILEDYRKQLTEAESMPELFRDLAQEFSDCSSAKRGGDLGMFRRGQMQKPFEEVAFRLDVGELSEIVETDSGLHIVLRLK</sequence>
<dbReference type="Pfam" id="PF00639">
    <property type="entry name" value="Rotamase"/>
    <property type="match status" value="1"/>
</dbReference>
<dbReference type="FunFam" id="3.10.50.40:FF:000026">
    <property type="entry name" value="Peptidyl-prolyl cis-trans isomerase"/>
    <property type="match status" value="1"/>
</dbReference>
<proteinExistence type="predicted"/>
<dbReference type="Pfam" id="PF00397">
    <property type="entry name" value="WW"/>
    <property type="match status" value="1"/>
</dbReference>
<dbReference type="EC" id="5.2.1.8" evidence="5"/>
<dbReference type="Proteomes" id="UP000095287">
    <property type="component" value="Unplaced"/>
</dbReference>
<dbReference type="SUPFAM" id="SSF51045">
    <property type="entry name" value="WW domain"/>
    <property type="match status" value="1"/>
</dbReference>
<dbReference type="PROSITE" id="PS50020">
    <property type="entry name" value="WW_DOMAIN_2"/>
    <property type="match status" value="1"/>
</dbReference>
<dbReference type="InterPro" id="IPR046357">
    <property type="entry name" value="PPIase_dom_sf"/>
</dbReference>
<dbReference type="WBParaSite" id="L893_g20819.t1">
    <property type="protein sequence ID" value="L893_g20819.t1"/>
    <property type="gene ID" value="L893_g20819"/>
</dbReference>
<feature type="compositionally biased region" description="Acidic residues" evidence="7">
    <location>
        <begin position="15"/>
        <end position="46"/>
    </location>
</feature>
<dbReference type="PROSITE" id="PS01159">
    <property type="entry name" value="WW_DOMAIN_1"/>
    <property type="match status" value="1"/>
</dbReference>
<feature type="coiled-coil region" evidence="6">
    <location>
        <begin position="173"/>
        <end position="200"/>
    </location>
</feature>
<feature type="domain" description="WW" evidence="8">
    <location>
        <begin position="107"/>
        <end position="141"/>
    </location>
</feature>
<evidence type="ECO:0000256" key="7">
    <source>
        <dbReference type="SAM" id="MobiDB-lite"/>
    </source>
</evidence>
<keyword evidence="3 4" id="KW-0413">Isomerase</keyword>